<dbReference type="OrthoDB" id="4405280at2759"/>
<sequence length="556" mass="62457">MIIYKKLLPAWIFTQALLQITISADGPSTEVLYHNKPTVTHIKNGANIVCDKNGCKATTNINNKKRNEYNEKYKERCRNGEQKCISGKNGYEECVNGKLRFKECYYNQKCIDINGSKALCTTRNIVPKCRNGDQKCNKNQTGIDECVNGKLVFKECRYNQRCEIINGYKARCADRNIIPKCKNGNQACNKYQEGIDECVYGKLIFKVCKPGHKCVANGNKAICKNIKSYPVCEEGSFKCNDEKTGFNKCVNNKLEFIPCKTNQKCITNGKYAYCERVKPDPICEEGSAKCNAEKNGFEHCVNNKIQFKPCKANQKCVAKDKYAYCETVKPDPVCEEGTAKCNDEKTGFNKCVNNKLEFMPCKANQKCITNGKQCKDTEKCVDLGFFVATCQPKDPGPVCEQGTGKCVANRNGFEECVNNEYVFKQCKDTEQCVNKGLFASCQPNDPGPVCEQGTGKCVPNQNGYQECVNNDYVFRQCKDTEKCVDLGFFVATCQPKDPASCVKEEIEEKCLEGTIICNKELTGVNVCIEGKLTFNKCKADEKCFNNKCENAFERCV</sequence>
<name>A0A2T9Y130_9FUNG</name>
<dbReference type="EMBL" id="MBFR01000735">
    <property type="protein sequence ID" value="PVU86051.1"/>
    <property type="molecule type" value="Genomic_DNA"/>
</dbReference>
<gene>
    <name evidence="2" type="ORF">BB561_006826</name>
</gene>
<organism evidence="2 3">
    <name type="scientific">Smittium simulii</name>
    <dbReference type="NCBI Taxonomy" id="133385"/>
    <lineage>
        <taxon>Eukaryota</taxon>
        <taxon>Fungi</taxon>
        <taxon>Fungi incertae sedis</taxon>
        <taxon>Zoopagomycota</taxon>
        <taxon>Kickxellomycotina</taxon>
        <taxon>Harpellomycetes</taxon>
        <taxon>Harpellales</taxon>
        <taxon>Legeriomycetaceae</taxon>
        <taxon>Smittium</taxon>
    </lineage>
</organism>
<accession>A0A2T9Y130</accession>
<dbReference type="STRING" id="133385.A0A2T9Y130"/>
<dbReference type="AlphaFoldDB" id="A0A2T9Y130"/>
<keyword evidence="1" id="KW-0732">Signal</keyword>
<protein>
    <recommendedName>
        <fullName evidence="4">Dickkopf N-terminal cysteine-rich domain-containing protein</fullName>
    </recommendedName>
</protein>
<evidence type="ECO:0000256" key="1">
    <source>
        <dbReference type="SAM" id="SignalP"/>
    </source>
</evidence>
<proteinExistence type="predicted"/>
<keyword evidence="3" id="KW-1185">Reference proteome</keyword>
<feature type="signal peptide" evidence="1">
    <location>
        <begin position="1"/>
        <end position="23"/>
    </location>
</feature>
<reference evidence="2 3" key="1">
    <citation type="journal article" date="2018" name="MBio">
        <title>Comparative Genomics Reveals the Core Gene Toolbox for the Fungus-Insect Symbiosis.</title>
        <authorList>
            <person name="Wang Y."/>
            <person name="Stata M."/>
            <person name="Wang W."/>
            <person name="Stajich J.E."/>
            <person name="White M.M."/>
            <person name="Moncalvo J.M."/>
        </authorList>
    </citation>
    <scope>NUCLEOTIDE SEQUENCE [LARGE SCALE GENOMIC DNA]</scope>
    <source>
        <strain evidence="2 3">SWE-8-4</strain>
    </source>
</reference>
<evidence type="ECO:0008006" key="4">
    <source>
        <dbReference type="Google" id="ProtNLM"/>
    </source>
</evidence>
<dbReference type="Proteomes" id="UP000245383">
    <property type="component" value="Unassembled WGS sequence"/>
</dbReference>
<feature type="non-terminal residue" evidence="2">
    <location>
        <position position="556"/>
    </location>
</feature>
<evidence type="ECO:0000313" key="2">
    <source>
        <dbReference type="EMBL" id="PVU86051.1"/>
    </source>
</evidence>
<feature type="chain" id="PRO_5015508558" description="Dickkopf N-terminal cysteine-rich domain-containing protein" evidence="1">
    <location>
        <begin position="24"/>
        <end position="556"/>
    </location>
</feature>
<comment type="caution">
    <text evidence="2">The sequence shown here is derived from an EMBL/GenBank/DDBJ whole genome shotgun (WGS) entry which is preliminary data.</text>
</comment>
<evidence type="ECO:0000313" key="3">
    <source>
        <dbReference type="Proteomes" id="UP000245383"/>
    </source>
</evidence>